<dbReference type="WBParaSite" id="GPLIN_000926200">
    <property type="protein sequence ID" value="GPLIN_000926200"/>
    <property type="gene ID" value="GPLIN_000926200"/>
</dbReference>
<accession>A0A183C8R6</accession>
<name>A0A183C8R6_GLOPA</name>
<sequence length="78" mass="8912">MDNKLLSRIAQEVTNSTLALLKMVMHARSGGNIEIMGLMQARGRQHAHRYARFCAACRRYRNTGERTSASLRIHDKLQ</sequence>
<proteinExistence type="predicted"/>
<evidence type="ECO:0000313" key="1">
    <source>
        <dbReference type="Proteomes" id="UP000050741"/>
    </source>
</evidence>
<reference evidence="1" key="2">
    <citation type="submission" date="2014-05" db="EMBL/GenBank/DDBJ databases">
        <title>The genome and life-stage specific transcriptomes of Globodera pallida elucidate key aspects of plant parasitism by a cyst nematode.</title>
        <authorList>
            <person name="Cotton J.A."/>
            <person name="Lilley C.J."/>
            <person name="Jones L.M."/>
            <person name="Kikuchi T."/>
            <person name="Reid A.J."/>
            <person name="Thorpe P."/>
            <person name="Tsai I.J."/>
            <person name="Beasley H."/>
            <person name="Blok V."/>
            <person name="Cock P.J.A."/>
            <person name="Van den Akker S.E."/>
            <person name="Holroyd N."/>
            <person name="Hunt M."/>
            <person name="Mantelin S."/>
            <person name="Naghra H."/>
            <person name="Pain A."/>
            <person name="Palomares-Rius J.E."/>
            <person name="Zarowiecki M."/>
            <person name="Berriman M."/>
            <person name="Jones J.T."/>
            <person name="Urwin P.E."/>
        </authorList>
    </citation>
    <scope>NUCLEOTIDE SEQUENCE [LARGE SCALE GENOMIC DNA]</scope>
    <source>
        <strain evidence="1">Lindley</strain>
    </source>
</reference>
<reference evidence="1" key="1">
    <citation type="submission" date="2013-12" db="EMBL/GenBank/DDBJ databases">
        <authorList>
            <person name="Aslett M."/>
        </authorList>
    </citation>
    <scope>NUCLEOTIDE SEQUENCE [LARGE SCALE GENOMIC DNA]</scope>
    <source>
        <strain evidence="1">Lindley</strain>
    </source>
</reference>
<organism evidence="1 2">
    <name type="scientific">Globodera pallida</name>
    <name type="common">Potato cyst nematode worm</name>
    <name type="synonym">Heterodera pallida</name>
    <dbReference type="NCBI Taxonomy" id="36090"/>
    <lineage>
        <taxon>Eukaryota</taxon>
        <taxon>Metazoa</taxon>
        <taxon>Ecdysozoa</taxon>
        <taxon>Nematoda</taxon>
        <taxon>Chromadorea</taxon>
        <taxon>Rhabditida</taxon>
        <taxon>Tylenchina</taxon>
        <taxon>Tylenchomorpha</taxon>
        <taxon>Tylenchoidea</taxon>
        <taxon>Heteroderidae</taxon>
        <taxon>Heteroderinae</taxon>
        <taxon>Globodera</taxon>
    </lineage>
</organism>
<protein>
    <submittedName>
        <fullName evidence="2">Transcriptional regulator</fullName>
    </submittedName>
</protein>
<dbReference type="Proteomes" id="UP000050741">
    <property type="component" value="Unassembled WGS sequence"/>
</dbReference>
<reference evidence="2" key="3">
    <citation type="submission" date="2016-06" db="UniProtKB">
        <authorList>
            <consortium name="WormBaseParasite"/>
        </authorList>
    </citation>
    <scope>IDENTIFICATION</scope>
</reference>
<dbReference type="Gene3D" id="3.40.140.10">
    <property type="entry name" value="Cytidine Deaminase, domain 2"/>
    <property type="match status" value="1"/>
</dbReference>
<evidence type="ECO:0000313" key="2">
    <source>
        <dbReference type="WBParaSite" id="GPLIN_000926200"/>
    </source>
</evidence>
<dbReference type="AlphaFoldDB" id="A0A183C8R6"/>
<keyword evidence="1" id="KW-1185">Reference proteome</keyword>